<gene>
    <name evidence="2" type="ORF">ISU07_01930</name>
</gene>
<evidence type="ECO:0000256" key="1">
    <source>
        <dbReference type="SAM" id="Phobius"/>
    </source>
</evidence>
<feature type="transmembrane region" description="Helical" evidence="1">
    <location>
        <begin position="46"/>
        <end position="69"/>
    </location>
</feature>
<reference evidence="2" key="1">
    <citation type="submission" date="2020-11" db="EMBL/GenBank/DDBJ databases">
        <title>Nocardioides sp. nov., isolated from Soil of Cynanchum wilfordii Hemsley rhizosphere.</title>
        <authorList>
            <person name="Lee J.-S."/>
            <person name="Suh M.K."/>
            <person name="Kim J.-S."/>
        </authorList>
    </citation>
    <scope>NUCLEOTIDE SEQUENCE</scope>
    <source>
        <strain evidence="2">KCTC 19275</strain>
    </source>
</reference>
<protein>
    <submittedName>
        <fullName evidence="2">Uncharacterized protein</fullName>
    </submittedName>
</protein>
<dbReference type="RefSeq" id="WP_194705054.1">
    <property type="nucleotide sequence ID" value="NZ_JADKPN010000001.1"/>
</dbReference>
<organism evidence="2 3">
    <name type="scientific">Nocardioides islandensis</name>
    <dbReference type="NCBI Taxonomy" id="433663"/>
    <lineage>
        <taxon>Bacteria</taxon>
        <taxon>Bacillati</taxon>
        <taxon>Actinomycetota</taxon>
        <taxon>Actinomycetes</taxon>
        <taxon>Propionibacteriales</taxon>
        <taxon>Nocardioidaceae</taxon>
        <taxon>Nocardioides</taxon>
    </lineage>
</organism>
<proteinExistence type="predicted"/>
<dbReference type="EMBL" id="JADKPN010000001">
    <property type="protein sequence ID" value="MBF4761873.1"/>
    <property type="molecule type" value="Genomic_DNA"/>
</dbReference>
<feature type="transmembrane region" description="Helical" evidence="1">
    <location>
        <begin position="127"/>
        <end position="147"/>
    </location>
</feature>
<name>A0A930VBF5_9ACTN</name>
<evidence type="ECO:0000313" key="2">
    <source>
        <dbReference type="EMBL" id="MBF4761873.1"/>
    </source>
</evidence>
<feature type="transmembrane region" description="Helical" evidence="1">
    <location>
        <begin position="335"/>
        <end position="356"/>
    </location>
</feature>
<feature type="transmembrane region" description="Helical" evidence="1">
    <location>
        <begin position="409"/>
        <end position="430"/>
    </location>
</feature>
<keyword evidence="1" id="KW-0812">Transmembrane</keyword>
<dbReference type="Proteomes" id="UP000640489">
    <property type="component" value="Unassembled WGS sequence"/>
</dbReference>
<feature type="transmembrane region" description="Helical" evidence="1">
    <location>
        <begin position="245"/>
        <end position="267"/>
    </location>
</feature>
<accession>A0A930VBF5</accession>
<keyword evidence="1" id="KW-0472">Membrane</keyword>
<keyword evidence="1" id="KW-1133">Transmembrane helix</keyword>
<comment type="caution">
    <text evidence="2">The sequence shown here is derived from an EMBL/GenBank/DDBJ whole genome shotgun (WGS) entry which is preliminary data.</text>
</comment>
<dbReference type="AlphaFoldDB" id="A0A930VBF5"/>
<feature type="transmembrane region" description="Helical" evidence="1">
    <location>
        <begin position="195"/>
        <end position="213"/>
    </location>
</feature>
<evidence type="ECO:0000313" key="3">
    <source>
        <dbReference type="Proteomes" id="UP000640489"/>
    </source>
</evidence>
<feature type="transmembrane region" description="Helical" evidence="1">
    <location>
        <begin position="377"/>
        <end position="397"/>
    </location>
</feature>
<feature type="transmembrane region" description="Helical" evidence="1">
    <location>
        <begin position="159"/>
        <end position="183"/>
    </location>
</feature>
<sequence length="520" mass="54972">MPTGLSSTSTATAASPRLGPVTSARRAVADVGHLARFRAGTVRRRAAVPWTIAIMVGLTLAACTLPMTFPGARTSTRAAEVLVLTPTAFAGFLLLAIISAVASGGGRELISREQAVAFPVSPTTDHLGALLLAPLNIAWLLQAWTLLGTMAYGLPVHLVPAAALSVLLWLAACTALAQIVAWTMEAIRRQPHGIGMVRAITGVFALAGLALQLSGRLGEMLDHVPTVWIVARSTIGFEWRWAEGVAVELVILVAAVVIGAVPAHLAARRMPRDEARVESGQFSARRLPGSVFAMLVRTDRSSVWRSVPMRRGIAVLAVGPGLVAIAGDLDWPMMTILPGLVASGGALLFGVNAWCLDGRGLLWRENLPARPGQVFGARAYVLAEFLVAASLATILLASLRAGVPTSYELSALVCLLLVVTVQVVGAALRWSAQRPFPVDMRSARATPAPPIVMVGYSTRLAVSTTLTGLVFSGLAHIPEWRVSVLAAVPFLIWSTWRLSRTAGVWLDPVERSRVVMAVAA</sequence>
<feature type="transmembrane region" description="Helical" evidence="1">
    <location>
        <begin position="81"/>
        <end position="106"/>
    </location>
</feature>
<feature type="transmembrane region" description="Helical" evidence="1">
    <location>
        <begin position="312"/>
        <end position="329"/>
    </location>
</feature>
<keyword evidence="3" id="KW-1185">Reference proteome</keyword>